<name>A0ABD3Q473_9STRA</name>
<gene>
    <name evidence="1" type="ORF">ACHAW5_004374</name>
</gene>
<protein>
    <recommendedName>
        <fullName evidence="3">RanBP2-type domain-containing protein</fullName>
    </recommendedName>
</protein>
<comment type="caution">
    <text evidence="1">The sequence shown here is derived from an EMBL/GenBank/DDBJ whole genome shotgun (WGS) entry which is preliminary data.</text>
</comment>
<reference evidence="1 2" key="1">
    <citation type="submission" date="2024-10" db="EMBL/GenBank/DDBJ databases">
        <title>Updated reference genomes for cyclostephanoid diatoms.</title>
        <authorList>
            <person name="Roberts W.R."/>
            <person name="Alverson A.J."/>
        </authorList>
    </citation>
    <scope>NUCLEOTIDE SEQUENCE [LARGE SCALE GENOMIC DNA]</scope>
    <source>
        <strain evidence="1 2">AJA276-08</strain>
    </source>
</reference>
<dbReference type="AlphaFoldDB" id="A0ABD3Q473"/>
<evidence type="ECO:0000313" key="2">
    <source>
        <dbReference type="Proteomes" id="UP001530315"/>
    </source>
</evidence>
<sequence>MDNSEMCANSDVDNTWQCRVCGKINLEKNGKMQRLCIICGKQKGYLGSKRIRILSQCRVDTTPHLTSATKDELRKAGRIEKSRLPSEVPGNNLLFLSTKTDHEAIARMSIKDEVNSVIASIRNSLEAKSNATDAATADDSASYKD</sequence>
<keyword evidence="2" id="KW-1185">Reference proteome</keyword>
<dbReference type="EMBL" id="JALLAZ020000451">
    <property type="protein sequence ID" value="KAL3794852.1"/>
    <property type="molecule type" value="Genomic_DNA"/>
</dbReference>
<evidence type="ECO:0000313" key="1">
    <source>
        <dbReference type="EMBL" id="KAL3794852.1"/>
    </source>
</evidence>
<evidence type="ECO:0008006" key="3">
    <source>
        <dbReference type="Google" id="ProtNLM"/>
    </source>
</evidence>
<dbReference type="Proteomes" id="UP001530315">
    <property type="component" value="Unassembled WGS sequence"/>
</dbReference>
<proteinExistence type="predicted"/>
<organism evidence="1 2">
    <name type="scientific">Stephanodiscus triporus</name>
    <dbReference type="NCBI Taxonomy" id="2934178"/>
    <lineage>
        <taxon>Eukaryota</taxon>
        <taxon>Sar</taxon>
        <taxon>Stramenopiles</taxon>
        <taxon>Ochrophyta</taxon>
        <taxon>Bacillariophyta</taxon>
        <taxon>Coscinodiscophyceae</taxon>
        <taxon>Thalassiosirophycidae</taxon>
        <taxon>Stephanodiscales</taxon>
        <taxon>Stephanodiscaceae</taxon>
        <taxon>Stephanodiscus</taxon>
    </lineage>
</organism>
<accession>A0ABD3Q473</accession>